<dbReference type="eggNOG" id="KOG3269">
    <property type="taxonomic scope" value="Eukaryota"/>
</dbReference>
<dbReference type="AlphaFoldDB" id="J7SAD0"/>
<evidence type="ECO:0008006" key="11">
    <source>
        <dbReference type="Google" id="ProtNLM"/>
    </source>
</evidence>
<evidence type="ECO:0000256" key="1">
    <source>
        <dbReference type="ARBA" id="ARBA00004477"/>
    </source>
</evidence>
<reference evidence="9 10" key="1">
    <citation type="journal article" date="2011" name="Proc. Natl. Acad. Sci. U.S.A.">
        <title>Evolutionary erosion of yeast sex chromosomes by mating-type switching accidents.</title>
        <authorList>
            <person name="Gordon J.L."/>
            <person name="Armisen D."/>
            <person name="Proux-Wera E."/>
            <person name="Oheigeartaigh S.S."/>
            <person name="Byrne K.P."/>
            <person name="Wolfe K.H."/>
        </authorList>
    </citation>
    <scope>NUCLEOTIDE SEQUENCE [LARGE SCALE GENOMIC DNA]</scope>
    <source>
        <strain evidence="10">ATCC MYA-139 / BCRC 22969 / CBS 8797 / CCRC 22969 / KCTC 17520 / NBRC 10181 / NCYC 3082</strain>
    </source>
</reference>
<dbReference type="KEGG" id="kng:KNAG_0L00260"/>
<evidence type="ECO:0000256" key="6">
    <source>
        <dbReference type="ARBA" id="ARBA00023136"/>
    </source>
</evidence>
<dbReference type="PANTHER" id="PTHR13505:SF7">
    <property type="entry name" value="TRANSMEMBRANE PROTEIN 208"/>
    <property type="match status" value="1"/>
</dbReference>
<feature type="compositionally biased region" description="Polar residues" evidence="7">
    <location>
        <begin position="140"/>
        <end position="149"/>
    </location>
</feature>
<keyword evidence="3 8" id="KW-0812">Transmembrane</keyword>
<comment type="similarity">
    <text evidence="2">Belongs to the TMEM208 family.</text>
</comment>
<evidence type="ECO:0000256" key="7">
    <source>
        <dbReference type="SAM" id="MobiDB-lite"/>
    </source>
</evidence>
<name>J7SAD0_HUIN7</name>
<dbReference type="GeneID" id="34528423"/>
<evidence type="ECO:0000256" key="5">
    <source>
        <dbReference type="ARBA" id="ARBA00022989"/>
    </source>
</evidence>
<dbReference type="OrthoDB" id="10012212at2759"/>
<evidence type="ECO:0000256" key="4">
    <source>
        <dbReference type="ARBA" id="ARBA00022824"/>
    </source>
</evidence>
<reference evidence="10" key="2">
    <citation type="submission" date="2012-08" db="EMBL/GenBank/DDBJ databases">
        <title>Genome sequence of Kazachstania naganishii.</title>
        <authorList>
            <person name="Gordon J.L."/>
            <person name="Armisen D."/>
            <person name="Proux-Wera E."/>
            <person name="OhEigeartaigh S.S."/>
            <person name="Byrne K.P."/>
            <person name="Wolfe K.H."/>
        </authorList>
    </citation>
    <scope>NUCLEOTIDE SEQUENCE [LARGE SCALE GENOMIC DNA]</scope>
    <source>
        <strain evidence="10">ATCC MYA-139 / BCRC 22969 / CBS 8797 / CCRC 22969 / KCTC 17520 / NBRC 10181 / NCYC 3082</strain>
    </source>
</reference>
<dbReference type="GO" id="GO:0005789">
    <property type="term" value="C:endoplasmic reticulum membrane"/>
    <property type="evidence" value="ECO:0007669"/>
    <property type="project" value="UniProtKB-SubCell"/>
</dbReference>
<dbReference type="GO" id="GO:0005773">
    <property type="term" value="C:vacuole"/>
    <property type="evidence" value="ECO:0007669"/>
    <property type="project" value="GOC"/>
</dbReference>
<dbReference type="STRING" id="1071383.J7SAD0"/>
<proteinExistence type="inferred from homology"/>
<evidence type="ECO:0000313" key="10">
    <source>
        <dbReference type="Proteomes" id="UP000006310"/>
    </source>
</evidence>
<dbReference type="Pfam" id="PF05620">
    <property type="entry name" value="TMEM208_SND2"/>
    <property type="match status" value="1"/>
</dbReference>
<evidence type="ECO:0000256" key="8">
    <source>
        <dbReference type="SAM" id="Phobius"/>
    </source>
</evidence>
<keyword evidence="5 8" id="KW-1133">Transmembrane helix</keyword>
<dbReference type="EMBL" id="HE978325">
    <property type="protein sequence ID" value="CCK72649.1"/>
    <property type="molecule type" value="Genomic_DNA"/>
</dbReference>
<gene>
    <name evidence="9" type="primary">KNAG0L00260</name>
    <name evidence="9" type="ordered locus">KNAG_0L00260</name>
</gene>
<dbReference type="Proteomes" id="UP000006310">
    <property type="component" value="Chromosome 12"/>
</dbReference>
<accession>J7SAD0</accession>
<keyword evidence="6 8" id="KW-0472">Membrane</keyword>
<dbReference type="InterPro" id="IPR008506">
    <property type="entry name" value="SND2/TMEM208"/>
</dbReference>
<keyword evidence="10" id="KW-1185">Reference proteome</keyword>
<dbReference type="RefSeq" id="XP_022466894.1">
    <property type="nucleotide sequence ID" value="XM_022610615.1"/>
</dbReference>
<comment type="subcellular location">
    <subcellularLocation>
        <location evidence="1">Endoplasmic reticulum membrane</location>
        <topology evidence="1">Multi-pass membrane protein</topology>
    </subcellularLocation>
</comment>
<feature type="region of interest" description="Disordered" evidence="7">
    <location>
        <begin position="136"/>
        <end position="167"/>
    </location>
</feature>
<evidence type="ECO:0000256" key="3">
    <source>
        <dbReference type="ARBA" id="ARBA00022692"/>
    </source>
</evidence>
<feature type="transmembrane region" description="Helical" evidence="8">
    <location>
        <begin position="109"/>
        <end position="127"/>
    </location>
</feature>
<dbReference type="OMA" id="GLKNQFF"/>
<evidence type="ECO:0000313" key="9">
    <source>
        <dbReference type="EMBL" id="CCK72649.1"/>
    </source>
</evidence>
<dbReference type="HOGENOM" id="CLU_094308_1_1_1"/>
<organism evidence="9 10">
    <name type="scientific">Huiozyma naganishii (strain ATCC MYA-139 / BCRC 22969 / CBS 8797 / KCTC 17520 / NBRC 10181 / NCYC 3082 / Yp74L-3)</name>
    <name type="common">Yeast</name>
    <name type="synonym">Kazachstania naganishii</name>
    <dbReference type="NCBI Taxonomy" id="1071383"/>
    <lineage>
        <taxon>Eukaryota</taxon>
        <taxon>Fungi</taxon>
        <taxon>Dikarya</taxon>
        <taxon>Ascomycota</taxon>
        <taxon>Saccharomycotina</taxon>
        <taxon>Saccharomycetes</taxon>
        <taxon>Saccharomycetales</taxon>
        <taxon>Saccharomycetaceae</taxon>
        <taxon>Huiozyma</taxon>
    </lineage>
</organism>
<feature type="compositionally biased region" description="Basic residues" evidence="7">
    <location>
        <begin position="151"/>
        <end position="167"/>
    </location>
</feature>
<feature type="transmembrane region" description="Helical" evidence="8">
    <location>
        <begin position="42"/>
        <end position="59"/>
    </location>
</feature>
<keyword evidence="4" id="KW-0256">Endoplasmic reticulum</keyword>
<dbReference type="GO" id="GO:0006624">
    <property type="term" value="P:vacuolar protein processing"/>
    <property type="evidence" value="ECO:0007669"/>
    <property type="project" value="EnsemblFungi"/>
</dbReference>
<evidence type="ECO:0000256" key="2">
    <source>
        <dbReference type="ARBA" id="ARBA00009950"/>
    </source>
</evidence>
<sequence>MAGNATKKQVKANRSVLNQLYYVTVPLTTLALYRSWPHYIRFFLYHVPFAVAVFVLDKFGRPKYDSAGQLTSEGVDLRQSGGVVEYLFDAVYLTWFGDLGKVLFNTGKFWLLWWGVPIYLGVKLFALKQKFMPSMPRAGGSQNSTNEQQTKSKRQLKREKRENKGKR</sequence>
<protein>
    <recommendedName>
        <fullName evidence="11">DUF788 domain protein</fullName>
    </recommendedName>
</protein>
<dbReference type="PANTHER" id="PTHR13505">
    <property type="entry name" value="TRANSMEMBRANE PROTEIN 208"/>
    <property type="match status" value="1"/>
</dbReference>